<dbReference type="Gene3D" id="3.90.1210.10">
    <property type="entry name" value="Antifreeze-like/N-acetylneuraminic acid synthase C-terminal domain"/>
    <property type="match status" value="1"/>
</dbReference>
<dbReference type="InterPro" id="IPR013974">
    <property type="entry name" value="SAF"/>
</dbReference>
<dbReference type="SMART" id="SM00858">
    <property type="entry name" value="SAF"/>
    <property type="match status" value="1"/>
</dbReference>
<dbReference type="EC" id="2.5.1.56" evidence="2"/>
<dbReference type="GeneID" id="24861177"/>
<evidence type="ECO:0000313" key="3">
    <source>
        <dbReference type="Proteomes" id="UP000033111"/>
    </source>
</evidence>
<dbReference type="InterPro" id="IPR036732">
    <property type="entry name" value="AFP_Neu5c_C_sf"/>
</dbReference>
<sequence length="351" mass="38893">MKNFKISNKLIGEDEPCFIIAEAGVNHNGDIYIAKKLIDVAADVGADAVKFQTFKADKLVLPDADKAEYQTKNTGSQDTQYQMLKKLELTESNFEELKAYAETKNIIFLSTPFDNESVDFLDSLGVPLFKIGSGDLTNLPLLQHIAKKNKPVILSTGMSTLGEIEDALRILTNKGLRDIIILHCITSYPAKADEANLKVIRTLKSCFKLPVGLSDHTLGINVSFAARVLGACVIEKHFTLDKKLPGPDHGASLDPEELRALVNGMREIESALGDGIKRPTKEEENITKFVRKKIVACTDIPRGTIIEEVMVMLKRVGTEEGIEPKYFYSVLGKKTLQDININSPIKWTMIE</sequence>
<dbReference type="InterPro" id="IPR013132">
    <property type="entry name" value="PseI/NeuA/B-like_N"/>
</dbReference>
<dbReference type="KEGG" id="msw:MSSIT_2302"/>
<dbReference type="InterPro" id="IPR006190">
    <property type="entry name" value="SAF_AFP_Neu5Ac"/>
</dbReference>
<dbReference type="Gene3D" id="3.20.20.70">
    <property type="entry name" value="Aldolase class I"/>
    <property type="match status" value="1"/>
</dbReference>
<evidence type="ECO:0000259" key="1">
    <source>
        <dbReference type="PROSITE" id="PS50844"/>
    </source>
</evidence>
<protein>
    <submittedName>
        <fullName evidence="2">N-acetylneuraminate synthase</fullName>
        <ecNumber evidence="2">2.5.1.56</ecNumber>
    </submittedName>
</protein>
<proteinExistence type="predicted"/>
<dbReference type="InterPro" id="IPR013785">
    <property type="entry name" value="Aldolase_TIM"/>
</dbReference>
<dbReference type="AlphaFoldDB" id="A0A0E3L8S3"/>
<dbReference type="Proteomes" id="UP000033111">
    <property type="component" value="Chromosome"/>
</dbReference>
<name>A0A0E3L8S3_9EURY</name>
<feature type="domain" description="AFP-like" evidence="1">
    <location>
        <begin position="293"/>
        <end position="351"/>
    </location>
</feature>
<dbReference type="HOGENOM" id="CLU_040465_0_0_2"/>
<dbReference type="GO" id="GO:0050462">
    <property type="term" value="F:N-acetylneuraminate synthase activity"/>
    <property type="evidence" value="ECO:0007669"/>
    <property type="project" value="UniProtKB-EC"/>
</dbReference>
<dbReference type="GO" id="GO:0047444">
    <property type="term" value="F:N-acylneuraminate-9-phosphate synthase activity"/>
    <property type="evidence" value="ECO:0007669"/>
    <property type="project" value="TreeGrafter"/>
</dbReference>
<keyword evidence="2" id="KW-0808">Transferase</keyword>
<dbReference type="InterPro" id="IPR020007">
    <property type="entry name" value="NeuB/NeuA"/>
</dbReference>
<organism evidence="2 3">
    <name type="scientific">Methanosarcina siciliae T4/M</name>
    <dbReference type="NCBI Taxonomy" id="1434120"/>
    <lineage>
        <taxon>Archaea</taxon>
        <taxon>Methanobacteriati</taxon>
        <taxon>Methanobacteriota</taxon>
        <taxon>Stenosarchaea group</taxon>
        <taxon>Methanomicrobia</taxon>
        <taxon>Methanosarcinales</taxon>
        <taxon>Methanosarcinaceae</taxon>
        <taxon>Methanosarcina</taxon>
    </lineage>
</organism>
<dbReference type="GO" id="GO:0016051">
    <property type="term" value="P:carbohydrate biosynthetic process"/>
    <property type="evidence" value="ECO:0007669"/>
    <property type="project" value="InterPro"/>
</dbReference>
<dbReference type="Pfam" id="PF08666">
    <property type="entry name" value="SAF"/>
    <property type="match status" value="1"/>
</dbReference>
<dbReference type="SUPFAM" id="SSF51269">
    <property type="entry name" value="AFP III-like domain"/>
    <property type="match status" value="1"/>
</dbReference>
<dbReference type="PROSITE" id="PS50844">
    <property type="entry name" value="AFP_LIKE"/>
    <property type="match status" value="1"/>
</dbReference>
<dbReference type="InterPro" id="IPR051690">
    <property type="entry name" value="PseI-like"/>
</dbReference>
<accession>A0A0E3L8S3</accession>
<dbReference type="OrthoDB" id="71219at2157"/>
<dbReference type="SUPFAM" id="SSF51569">
    <property type="entry name" value="Aldolase"/>
    <property type="match status" value="1"/>
</dbReference>
<gene>
    <name evidence="2" type="ORF">MSSIT_2302</name>
</gene>
<dbReference type="PANTHER" id="PTHR42966:SF1">
    <property type="entry name" value="SIALIC ACID SYNTHASE"/>
    <property type="match status" value="1"/>
</dbReference>
<evidence type="ECO:0000313" key="2">
    <source>
        <dbReference type="EMBL" id="AKB29021.1"/>
    </source>
</evidence>
<dbReference type="InterPro" id="IPR057736">
    <property type="entry name" value="SAF_PseI/NeuA/NeuB"/>
</dbReference>
<dbReference type="EMBL" id="CP009506">
    <property type="protein sequence ID" value="AKB29021.1"/>
    <property type="molecule type" value="Genomic_DNA"/>
</dbReference>
<reference evidence="2 3" key="1">
    <citation type="submission" date="2014-07" db="EMBL/GenBank/DDBJ databases">
        <title>Methanogenic archaea and the global carbon cycle.</title>
        <authorList>
            <person name="Henriksen J.R."/>
            <person name="Luke J."/>
            <person name="Reinhart S."/>
            <person name="Benedict M.N."/>
            <person name="Youngblut N.D."/>
            <person name="Metcalf M.E."/>
            <person name="Whitaker R.J."/>
            <person name="Metcalf W.W."/>
        </authorList>
    </citation>
    <scope>NUCLEOTIDE SEQUENCE [LARGE SCALE GENOMIC DNA]</scope>
    <source>
        <strain evidence="2 3">T4/M</strain>
    </source>
</reference>
<dbReference type="NCBIfam" id="TIGR03569">
    <property type="entry name" value="NeuB_NnaB"/>
    <property type="match status" value="1"/>
</dbReference>
<dbReference type="RefSeq" id="WP_048172697.1">
    <property type="nucleotide sequence ID" value="NZ_CP009506.1"/>
</dbReference>
<dbReference type="PATRIC" id="fig|1434120.4.peg.3004"/>
<dbReference type="Pfam" id="PF03102">
    <property type="entry name" value="NeuB"/>
    <property type="match status" value="1"/>
</dbReference>
<dbReference type="PANTHER" id="PTHR42966">
    <property type="entry name" value="N-ACETYLNEURAMINATE SYNTHASE"/>
    <property type="match status" value="1"/>
</dbReference>
<keyword evidence="3" id="KW-1185">Reference proteome</keyword>
<dbReference type="CDD" id="cd11615">
    <property type="entry name" value="SAF_NeuB_like"/>
    <property type="match status" value="1"/>
</dbReference>